<organism evidence="1 2">
    <name type="scientific">Mytilus galloprovincialis</name>
    <name type="common">Mediterranean mussel</name>
    <dbReference type="NCBI Taxonomy" id="29158"/>
    <lineage>
        <taxon>Eukaryota</taxon>
        <taxon>Metazoa</taxon>
        <taxon>Spiralia</taxon>
        <taxon>Lophotrochozoa</taxon>
        <taxon>Mollusca</taxon>
        <taxon>Bivalvia</taxon>
        <taxon>Autobranchia</taxon>
        <taxon>Pteriomorphia</taxon>
        <taxon>Mytilida</taxon>
        <taxon>Mytiloidea</taxon>
        <taxon>Mytilidae</taxon>
        <taxon>Mytilinae</taxon>
        <taxon>Mytilus</taxon>
    </lineage>
</organism>
<reference evidence="1" key="1">
    <citation type="submission" date="2018-11" db="EMBL/GenBank/DDBJ databases">
        <authorList>
            <person name="Alioto T."/>
            <person name="Alioto T."/>
        </authorList>
    </citation>
    <scope>NUCLEOTIDE SEQUENCE</scope>
</reference>
<gene>
    <name evidence="1" type="ORF">MGAL_10B018625</name>
</gene>
<proteinExistence type="predicted"/>
<evidence type="ECO:0000313" key="2">
    <source>
        <dbReference type="Proteomes" id="UP000596742"/>
    </source>
</evidence>
<accession>A0A8B6BM99</accession>
<comment type="caution">
    <text evidence="1">The sequence shown here is derived from an EMBL/GenBank/DDBJ whole genome shotgun (WGS) entry which is preliminary data.</text>
</comment>
<sequence length="49" mass="5705">MTQYLSSTRSATLHQFIKNSKWNLNMQEVKTPTAIWTHNTFSGRYDASL</sequence>
<name>A0A8B6BM99_MYTGA</name>
<dbReference type="Proteomes" id="UP000596742">
    <property type="component" value="Unassembled WGS sequence"/>
</dbReference>
<evidence type="ECO:0000313" key="1">
    <source>
        <dbReference type="EMBL" id="VDH92400.1"/>
    </source>
</evidence>
<protein>
    <submittedName>
        <fullName evidence="1">Uncharacterized protein</fullName>
    </submittedName>
</protein>
<keyword evidence="2" id="KW-1185">Reference proteome</keyword>
<dbReference type="EMBL" id="UYJE01000340">
    <property type="protein sequence ID" value="VDH92400.1"/>
    <property type="molecule type" value="Genomic_DNA"/>
</dbReference>
<dbReference type="AlphaFoldDB" id="A0A8B6BM99"/>